<protein>
    <submittedName>
        <fullName evidence="2">Uncharacterized protein</fullName>
    </submittedName>
</protein>
<dbReference type="OrthoDB" id="8595303at2"/>
<reference evidence="2 4" key="1">
    <citation type="submission" date="2018-06" db="EMBL/GenBank/DDBJ databases">
        <authorList>
            <consortium name="Pathogen Informatics"/>
            <person name="Doyle S."/>
        </authorList>
    </citation>
    <scope>NUCLEOTIDE SEQUENCE [LARGE SCALE GENOMIC DNA]</scope>
    <source>
        <strain evidence="2 4">NCTC11159</strain>
    </source>
</reference>
<organism evidence="2 4">
    <name type="scientific">Iodobacter fluviatilis</name>
    <dbReference type="NCBI Taxonomy" id="537"/>
    <lineage>
        <taxon>Bacteria</taxon>
        <taxon>Pseudomonadati</taxon>
        <taxon>Pseudomonadota</taxon>
        <taxon>Betaproteobacteria</taxon>
        <taxon>Neisseriales</taxon>
        <taxon>Chitinibacteraceae</taxon>
        <taxon>Iodobacter</taxon>
    </lineage>
</organism>
<evidence type="ECO:0000313" key="4">
    <source>
        <dbReference type="Proteomes" id="UP000255108"/>
    </source>
</evidence>
<keyword evidence="5" id="KW-1185">Reference proteome</keyword>
<evidence type="ECO:0000256" key="1">
    <source>
        <dbReference type="SAM" id="Phobius"/>
    </source>
</evidence>
<dbReference type="RefSeq" id="WP_132038585.1">
    <property type="nucleotide sequence ID" value="NZ_CAWOLO010000001.1"/>
</dbReference>
<name>A0A377Q5G4_9NEIS</name>
<dbReference type="EMBL" id="SMBT01000001">
    <property type="protein sequence ID" value="TCU90064.1"/>
    <property type="molecule type" value="Genomic_DNA"/>
</dbReference>
<reference evidence="3 5" key="2">
    <citation type="submission" date="2019-03" db="EMBL/GenBank/DDBJ databases">
        <title>Genomic Encyclopedia of Type Strains, Phase IV (KMG-IV): sequencing the most valuable type-strain genomes for metagenomic binning, comparative biology and taxonomic classification.</title>
        <authorList>
            <person name="Goeker M."/>
        </authorList>
    </citation>
    <scope>NUCLEOTIDE SEQUENCE [LARGE SCALE GENOMIC DNA]</scope>
    <source>
        <strain evidence="3 5">DSM 3764</strain>
    </source>
</reference>
<dbReference type="Proteomes" id="UP000255108">
    <property type="component" value="Unassembled WGS sequence"/>
</dbReference>
<dbReference type="Proteomes" id="UP000295794">
    <property type="component" value="Unassembled WGS sequence"/>
</dbReference>
<dbReference type="EMBL" id="UGHR01000001">
    <property type="protein sequence ID" value="STQ89091.1"/>
    <property type="molecule type" value="Genomic_DNA"/>
</dbReference>
<evidence type="ECO:0000313" key="2">
    <source>
        <dbReference type="EMBL" id="STQ89091.1"/>
    </source>
</evidence>
<feature type="transmembrane region" description="Helical" evidence="1">
    <location>
        <begin position="42"/>
        <end position="61"/>
    </location>
</feature>
<sequence length="148" mass="16269">MRNLQSDLLKWQSVFLPFSSVRRDCILKLFQQRVLGLAMKNILIALLLLLLAIYVGADFFNHSMNLSFSGDGDSWEWTSSGADLLIAIPVLLIVGAILFFVFSGVAILILAIGLFAVLACLLPALISLAVPVLMVYLLYLLIRKAKSA</sequence>
<evidence type="ECO:0000313" key="3">
    <source>
        <dbReference type="EMBL" id="TCU90064.1"/>
    </source>
</evidence>
<feature type="transmembrane region" description="Helical" evidence="1">
    <location>
        <begin position="82"/>
        <end position="115"/>
    </location>
</feature>
<keyword evidence="1" id="KW-0812">Transmembrane</keyword>
<proteinExistence type="predicted"/>
<dbReference type="AlphaFoldDB" id="A0A377Q5G4"/>
<feature type="transmembrane region" description="Helical" evidence="1">
    <location>
        <begin position="121"/>
        <end position="142"/>
    </location>
</feature>
<gene>
    <name evidence="3" type="ORF">EV682_10183</name>
    <name evidence="2" type="ORF">NCTC11159_00102</name>
</gene>
<keyword evidence="1" id="KW-1133">Transmembrane helix</keyword>
<evidence type="ECO:0000313" key="5">
    <source>
        <dbReference type="Proteomes" id="UP000295794"/>
    </source>
</evidence>
<accession>A0A377Q5G4</accession>
<keyword evidence="1" id="KW-0472">Membrane</keyword>